<keyword evidence="4" id="KW-1003">Cell membrane</keyword>
<dbReference type="InterPro" id="IPR047817">
    <property type="entry name" value="ABC2_TM_bact-type"/>
</dbReference>
<evidence type="ECO:0000256" key="4">
    <source>
        <dbReference type="ARBA" id="ARBA00022475"/>
    </source>
</evidence>
<comment type="subcellular location">
    <subcellularLocation>
        <location evidence="1">Cell membrane</location>
        <topology evidence="1">Multi-pass membrane protein</topology>
    </subcellularLocation>
</comment>
<dbReference type="STRING" id="1357400.HMPREF2086_01321"/>
<organism evidence="10 11">
    <name type="scientific">Helicobacter macacae MIT 99-5501</name>
    <dbReference type="NCBI Taxonomy" id="1357400"/>
    <lineage>
        <taxon>Bacteria</taxon>
        <taxon>Pseudomonadati</taxon>
        <taxon>Campylobacterota</taxon>
        <taxon>Epsilonproteobacteria</taxon>
        <taxon>Campylobacterales</taxon>
        <taxon>Helicobacteraceae</taxon>
        <taxon>Helicobacter</taxon>
    </lineage>
</organism>
<reference evidence="10 11" key="1">
    <citation type="journal article" date="2014" name="Genome Announc.">
        <title>Draft genome sequences of six enterohepatic helicobacter species isolated from humans and one from rhesus macaques.</title>
        <authorList>
            <person name="Shen Z."/>
            <person name="Sheh A."/>
            <person name="Young S.K."/>
            <person name="Abouelliel A."/>
            <person name="Ward D.V."/>
            <person name="Earl A.M."/>
            <person name="Fox J.G."/>
        </authorList>
    </citation>
    <scope>NUCLEOTIDE SEQUENCE [LARGE SCALE GENOMIC DNA]</scope>
    <source>
        <strain evidence="10 11">MIT 99-5501</strain>
    </source>
</reference>
<evidence type="ECO:0000313" key="11">
    <source>
        <dbReference type="Proteomes" id="UP000018731"/>
    </source>
</evidence>
<evidence type="ECO:0000313" key="10">
    <source>
        <dbReference type="EMBL" id="ETD23516.1"/>
    </source>
</evidence>
<dbReference type="Pfam" id="PF12698">
    <property type="entry name" value="ABC2_membrane_3"/>
    <property type="match status" value="1"/>
</dbReference>
<dbReference type="InterPro" id="IPR051449">
    <property type="entry name" value="ABC-2_transporter_component"/>
</dbReference>
<dbReference type="InterPro" id="IPR013525">
    <property type="entry name" value="ABC2_TM"/>
</dbReference>
<feature type="transmembrane region" description="Helical" evidence="8">
    <location>
        <begin position="367"/>
        <end position="387"/>
    </location>
</feature>
<dbReference type="RefSeq" id="WP_023928063.1">
    <property type="nucleotide sequence ID" value="NZ_KI669454.1"/>
</dbReference>
<dbReference type="GO" id="GO:0140359">
    <property type="term" value="F:ABC-type transporter activity"/>
    <property type="evidence" value="ECO:0007669"/>
    <property type="project" value="InterPro"/>
</dbReference>
<feature type="domain" description="ABC transmembrane type-2" evidence="9">
    <location>
        <begin position="161"/>
        <end position="393"/>
    </location>
</feature>
<evidence type="ECO:0000256" key="3">
    <source>
        <dbReference type="ARBA" id="ARBA00022448"/>
    </source>
</evidence>
<dbReference type="Gene3D" id="3.40.1710.10">
    <property type="entry name" value="abc type-2 transporter like domain"/>
    <property type="match status" value="1"/>
</dbReference>
<feature type="transmembrane region" description="Helical" evidence="8">
    <location>
        <begin position="308"/>
        <end position="332"/>
    </location>
</feature>
<dbReference type="PATRIC" id="fig|1357400.3.peg.1767"/>
<feature type="transmembrane region" description="Helical" evidence="8">
    <location>
        <begin position="249"/>
        <end position="275"/>
    </location>
</feature>
<evidence type="ECO:0000256" key="7">
    <source>
        <dbReference type="ARBA" id="ARBA00023136"/>
    </source>
</evidence>
<keyword evidence="6 8" id="KW-1133">Transmembrane helix</keyword>
<evidence type="ECO:0000256" key="8">
    <source>
        <dbReference type="SAM" id="Phobius"/>
    </source>
</evidence>
<feature type="transmembrane region" description="Helical" evidence="8">
    <location>
        <begin position="281"/>
        <end position="301"/>
    </location>
</feature>
<comment type="similarity">
    <text evidence="2">Belongs to the ABC-2 integral membrane protein family.</text>
</comment>
<comment type="caution">
    <text evidence="10">The sequence shown here is derived from an EMBL/GenBank/DDBJ whole genome shotgun (WGS) entry which is preliminary data.</text>
</comment>
<keyword evidence="7 8" id="KW-0472">Membrane</keyword>
<dbReference type="eggNOG" id="COG0842">
    <property type="taxonomic scope" value="Bacteria"/>
</dbReference>
<protein>
    <recommendedName>
        <fullName evidence="9">ABC transmembrane type-2 domain-containing protein</fullName>
    </recommendedName>
</protein>
<dbReference type="PANTHER" id="PTHR30294">
    <property type="entry name" value="MEMBRANE COMPONENT OF ABC TRANSPORTER YHHJ-RELATED"/>
    <property type="match status" value="1"/>
</dbReference>
<keyword evidence="3" id="KW-0813">Transport</keyword>
<sequence length="394" mass="43667">MGNLKNRIANQTQNFLNSPNILASKAFIKKEFLHIFRDIRTIMILVLMPLVQILLFGFALSSEVRNVRFALLDFANDSNTQKIISHLSQNPHFILHQNLIAQDFGSDFSSAFKSGDIDFLLVFPPDFSVNLYGGVRPAQVQLILDASDANRASTINIFVSNIIQSAFISDIAQIPNLDSEQNLSISTTMLFNPQGKSAPNFVPGLLGLVLMLICAMMTSISIVREKEQGSMEVLLISPLKPYLVIISKLIPYFLLSFGILVLVLVVCVFVLDLAIMGSLSLLMAFCLLYLFLALCIGLMVSNLAKTQVVAMLVCAMLFMMPVMMFSGMIFPVESMPKILQYFSDIIPAKWFIIGVKKIMIEGLGLSYILKEGVILCAMLAIVLGVSLKTYKVRL</sequence>
<keyword evidence="5 8" id="KW-0812">Transmembrane</keyword>
<evidence type="ECO:0000256" key="6">
    <source>
        <dbReference type="ARBA" id="ARBA00022989"/>
    </source>
</evidence>
<dbReference type="Proteomes" id="UP000018731">
    <property type="component" value="Unassembled WGS sequence"/>
</dbReference>
<evidence type="ECO:0000256" key="5">
    <source>
        <dbReference type="ARBA" id="ARBA00022692"/>
    </source>
</evidence>
<dbReference type="HOGENOM" id="CLU_039483_8_3_7"/>
<evidence type="ECO:0000256" key="2">
    <source>
        <dbReference type="ARBA" id="ARBA00007783"/>
    </source>
</evidence>
<accession>V8C9X0</accession>
<evidence type="ECO:0000259" key="9">
    <source>
        <dbReference type="PROSITE" id="PS51012"/>
    </source>
</evidence>
<dbReference type="AlphaFoldDB" id="V8C9X0"/>
<keyword evidence="11" id="KW-1185">Reference proteome</keyword>
<proteinExistence type="inferred from homology"/>
<gene>
    <name evidence="10" type="ORF">HMPREF2086_01321</name>
</gene>
<dbReference type="PANTHER" id="PTHR30294:SF29">
    <property type="entry name" value="MULTIDRUG ABC TRANSPORTER PERMEASE YBHS-RELATED"/>
    <property type="match status" value="1"/>
</dbReference>
<feature type="transmembrane region" description="Helical" evidence="8">
    <location>
        <begin position="39"/>
        <end position="60"/>
    </location>
</feature>
<evidence type="ECO:0000256" key="1">
    <source>
        <dbReference type="ARBA" id="ARBA00004651"/>
    </source>
</evidence>
<name>V8C9X0_9HELI</name>
<dbReference type="OrthoDB" id="9808686at2"/>
<dbReference type="EMBL" id="AZJI01000005">
    <property type="protein sequence ID" value="ETD23516.1"/>
    <property type="molecule type" value="Genomic_DNA"/>
</dbReference>
<feature type="transmembrane region" description="Helical" evidence="8">
    <location>
        <begin position="201"/>
        <end position="223"/>
    </location>
</feature>
<dbReference type="GO" id="GO:0005886">
    <property type="term" value="C:plasma membrane"/>
    <property type="evidence" value="ECO:0007669"/>
    <property type="project" value="UniProtKB-SubCell"/>
</dbReference>
<dbReference type="PROSITE" id="PS51012">
    <property type="entry name" value="ABC_TM2"/>
    <property type="match status" value="1"/>
</dbReference>